<sequence length="212" mass="22294">SLFGDTNSITPGLITMDDLHMAQKASAVVGVSAVNATSVGRKSRDSGHHHLLGESEASVSQRMKRFIAGKRSDVPPGRAPSDVELAGTAKGGVTGLFSQYRSSRTSVDTKRPSAAASALESVAASESDLTETRGTRSATVHGSFEDELAKHGHTIPGSFPTENVGTSQLSDSEVASPADGEYAGEGNTSENEGGKDRHRRHTILGVFKRMFR</sequence>
<protein>
    <submittedName>
        <fullName evidence="1">Uncharacterized protein</fullName>
    </submittedName>
</protein>
<evidence type="ECO:0000313" key="2">
    <source>
        <dbReference type="Proteomes" id="UP001139981"/>
    </source>
</evidence>
<name>A0ACC1M3W0_9FUNG</name>
<dbReference type="Proteomes" id="UP001139981">
    <property type="component" value="Unassembled WGS sequence"/>
</dbReference>
<accession>A0ACC1M3W0</accession>
<evidence type="ECO:0000313" key="1">
    <source>
        <dbReference type="EMBL" id="KAJ2894561.1"/>
    </source>
</evidence>
<organism evidence="1 2">
    <name type="scientific">Coemansia aciculifera</name>
    <dbReference type="NCBI Taxonomy" id="417176"/>
    <lineage>
        <taxon>Eukaryota</taxon>
        <taxon>Fungi</taxon>
        <taxon>Fungi incertae sedis</taxon>
        <taxon>Zoopagomycota</taxon>
        <taxon>Kickxellomycotina</taxon>
        <taxon>Kickxellomycetes</taxon>
        <taxon>Kickxellales</taxon>
        <taxon>Kickxellaceae</taxon>
        <taxon>Coemansia</taxon>
    </lineage>
</organism>
<reference evidence="1" key="1">
    <citation type="submission" date="2022-07" db="EMBL/GenBank/DDBJ databases">
        <title>Phylogenomic reconstructions and comparative analyses of Kickxellomycotina fungi.</title>
        <authorList>
            <person name="Reynolds N.K."/>
            <person name="Stajich J.E."/>
            <person name="Barry K."/>
            <person name="Grigoriev I.V."/>
            <person name="Crous P."/>
            <person name="Smith M.E."/>
        </authorList>
    </citation>
    <scope>NUCLEOTIDE SEQUENCE</scope>
    <source>
        <strain evidence="1">CBS 190363</strain>
    </source>
</reference>
<dbReference type="EMBL" id="JANBVB010000395">
    <property type="protein sequence ID" value="KAJ2894561.1"/>
    <property type="molecule type" value="Genomic_DNA"/>
</dbReference>
<proteinExistence type="predicted"/>
<feature type="non-terminal residue" evidence="1">
    <location>
        <position position="1"/>
    </location>
</feature>
<gene>
    <name evidence="1" type="ORF">IWW38_002537</name>
</gene>
<keyword evidence="2" id="KW-1185">Reference proteome</keyword>
<comment type="caution">
    <text evidence="1">The sequence shown here is derived from an EMBL/GenBank/DDBJ whole genome shotgun (WGS) entry which is preliminary data.</text>
</comment>